<evidence type="ECO:0000256" key="5">
    <source>
        <dbReference type="ARBA" id="ARBA00022989"/>
    </source>
</evidence>
<evidence type="ECO:0000256" key="1">
    <source>
        <dbReference type="ARBA" id="ARBA00004127"/>
    </source>
</evidence>
<dbReference type="PANTHER" id="PTHR43337">
    <property type="entry name" value="XANTHINE/URACIL PERMEASE C887.17-RELATED"/>
    <property type="match status" value="1"/>
</dbReference>
<dbReference type="PANTHER" id="PTHR43337:SF1">
    <property type="entry name" value="XANTHINE_URACIL PERMEASE C887.17-RELATED"/>
    <property type="match status" value="1"/>
</dbReference>
<feature type="transmembrane region" description="Helical" evidence="7">
    <location>
        <begin position="57"/>
        <end position="74"/>
    </location>
</feature>
<feature type="transmembrane region" description="Helical" evidence="7">
    <location>
        <begin position="420"/>
        <end position="438"/>
    </location>
</feature>
<feature type="transmembrane region" description="Helical" evidence="7">
    <location>
        <begin position="323"/>
        <end position="344"/>
    </location>
</feature>
<dbReference type="GO" id="GO:0012505">
    <property type="term" value="C:endomembrane system"/>
    <property type="evidence" value="ECO:0007669"/>
    <property type="project" value="UniProtKB-SubCell"/>
</dbReference>
<evidence type="ECO:0000256" key="2">
    <source>
        <dbReference type="ARBA" id="ARBA00005697"/>
    </source>
</evidence>
<dbReference type="Proteomes" id="UP000663792">
    <property type="component" value="Unassembled WGS sequence"/>
</dbReference>
<dbReference type="AlphaFoldDB" id="A0A938Y9T7"/>
<evidence type="ECO:0000256" key="6">
    <source>
        <dbReference type="ARBA" id="ARBA00023136"/>
    </source>
</evidence>
<dbReference type="GO" id="GO:0005886">
    <property type="term" value="C:plasma membrane"/>
    <property type="evidence" value="ECO:0007669"/>
    <property type="project" value="TreeGrafter"/>
</dbReference>
<reference evidence="8" key="1">
    <citation type="submission" date="2021-01" db="EMBL/GenBank/DDBJ databases">
        <title>YIM 132084 draft genome.</title>
        <authorList>
            <person name="An D."/>
        </authorList>
    </citation>
    <scope>NUCLEOTIDE SEQUENCE</scope>
    <source>
        <strain evidence="8">YIM 132084</strain>
    </source>
</reference>
<feature type="transmembrane region" description="Helical" evidence="7">
    <location>
        <begin position="31"/>
        <end position="52"/>
    </location>
</feature>
<comment type="subcellular location">
    <subcellularLocation>
        <location evidence="1">Endomembrane system</location>
        <topology evidence="1">Multi-pass membrane protein</topology>
    </subcellularLocation>
</comment>
<evidence type="ECO:0000256" key="7">
    <source>
        <dbReference type="SAM" id="Phobius"/>
    </source>
</evidence>
<keyword evidence="4 7" id="KW-0812">Transmembrane</keyword>
<keyword evidence="5 7" id="KW-1133">Transmembrane helix</keyword>
<keyword evidence="6 7" id="KW-0472">Membrane</keyword>
<organism evidence="8 9">
    <name type="scientific">Nakamurella leprariae</name>
    <dbReference type="NCBI Taxonomy" id="2803911"/>
    <lineage>
        <taxon>Bacteria</taxon>
        <taxon>Bacillati</taxon>
        <taxon>Actinomycetota</taxon>
        <taxon>Actinomycetes</taxon>
        <taxon>Nakamurellales</taxon>
        <taxon>Nakamurellaceae</taxon>
        <taxon>Nakamurella</taxon>
    </lineage>
</organism>
<dbReference type="EMBL" id="JAERWK010000019">
    <property type="protein sequence ID" value="MBM9468510.1"/>
    <property type="molecule type" value="Genomic_DNA"/>
</dbReference>
<feature type="transmembrane region" description="Helical" evidence="7">
    <location>
        <begin position="80"/>
        <end position="105"/>
    </location>
</feature>
<gene>
    <name evidence="8" type="ORF">JL106_14595</name>
</gene>
<comment type="caution">
    <text evidence="8">The sequence shown here is derived from an EMBL/GenBank/DDBJ whole genome shotgun (WGS) entry which is preliminary data.</text>
</comment>
<feature type="transmembrane region" description="Helical" evidence="7">
    <location>
        <begin position="233"/>
        <end position="256"/>
    </location>
</feature>
<keyword evidence="3" id="KW-0813">Transport</keyword>
<dbReference type="InterPro" id="IPR045018">
    <property type="entry name" value="Azg-like"/>
</dbReference>
<keyword evidence="9" id="KW-1185">Reference proteome</keyword>
<evidence type="ECO:0000313" key="8">
    <source>
        <dbReference type="EMBL" id="MBM9468510.1"/>
    </source>
</evidence>
<feature type="transmembrane region" description="Helical" evidence="7">
    <location>
        <begin position="152"/>
        <end position="172"/>
    </location>
</feature>
<dbReference type="GO" id="GO:0005345">
    <property type="term" value="F:purine nucleobase transmembrane transporter activity"/>
    <property type="evidence" value="ECO:0007669"/>
    <property type="project" value="TreeGrafter"/>
</dbReference>
<feature type="transmembrane region" description="Helical" evidence="7">
    <location>
        <begin position="179"/>
        <end position="197"/>
    </location>
</feature>
<feature type="transmembrane region" description="Helical" evidence="7">
    <location>
        <begin position="117"/>
        <end position="140"/>
    </location>
</feature>
<comment type="similarity">
    <text evidence="2">Belongs to the nucleobase:cation symporter-2 (NCS2) (TC 2.A.40) family. Azg-like subfamily.</text>
</comment>
<evidence type="ECO:0000313" key="9">
    <source>
        <dbReference type="Proteomes" id="UP000663792"/>
    </source>
</evidence>
<proteinExistence type="inferred from homology"/>
<dbReference type="InterPro" id="IPR006043">
    <property type="entry name" value="NCS2"/>
</dbReference>
<name>A0A938Y9T7_9ACTN</name>
<evidence type="ECO:0000256" key="4">
    <source>
        <dbReference type="ARBA" id="ARBA00022692"/>
    </source>
</evidence>
<accession>A0A938Y9T7</accession>
<protein>
    <submittedName>
        <fullName evidence="8">NCS2 family permease</fullName>
    </submittedName>
</protein>
<feature type="transmembrane region" description="Helical" evidence="7">
    <location>
        <begin position="379"/>
        <end position="408"/>
    </location>
</feature>
<sequence>MVYIVVLNPLIIGTVPDATGGFLGGGAGPDLAAVAAVTALVAGVMTLVMGIVGRYPFAMAAGLGLNAFVAYQVASQMSWAAAMGLIVIEGLVICLLVVTGFRTAVMNAIPAPLKKAIAAGIGLFLALIGFVDAGFVQAGAGTPLQLGPDGQLGGWPILVFIVGLLLTAVLMARKVTGGILIGIGVATVLAMIIEAIADIGAGGPDNPTGWHLNVPSFAGKEWGLPDLQLLGNFSLGAGISTAGVLTVVVLVFSLLLSDFFDSMGTTIGLASEGRMLDKDDKLPRVGTVLLVDGAGAVAGGAASSSSATIFAESAAGIGEGARTGLASVVTGVLFLITVFLAPLAQLVPSEAAAPALVVVGVLMMAQVKDIKWDDFTTSLPAYLTIVLMPFTYSITTGVGAGFISYVVLQVATGRIRKIHPLLWIVTVLFVLYFAITPIETWLGVVRG</sequence>
<dbReference type="Pfam" id="PF00860">
    <property type="entry name" value="Xan_ur_permease"/>
    <property type="match status" value="1"/>
</dbReference>
<evidence type="ECO:0000256" key="3">
    <source>
        <dbReference type="ARBA" id="ARBA00022448"/>
    </source>
</evidence>